<dbReference type="SUPFAM" id="SSF51735">
    <property type="entry name" value="NAD(P)-binding Rossmann-fold domains"/>
    <property type="match status" value="1"/>
</dbReference>
<accession>A0A506UH35</accession>
<evidence type="ECO:0000256" key="1">
    <source>
        <dbReference type="ARBA" id="ARBA00023002"/>
    </source>
</evidence>
<dbReference type="Gene3D" id="1.10.1040.10">
    <property type="entry name" value="N-(1-d-carboxylethyl)-l-norvaline Dehydrogenase, domain 2"/>
    <property type="match status" value="1"/>
</dbReference>
<dbReference type="InterPro" id="IPR050988">
    <property type="entry name" value="Mannitol_DH/Oxidoreductase"/>
</dbReference>
<dbReference type="InterPro" id="IPR000669">
    <property type="entry name" value="Mannitol_DH"/>
</dbReference>
<reference evidence="4 5" key="1">
    <citation type="submission" date="2019-06" db="EMBL/GenBank/DDBJ databases">
        <authorList>
            <person name="Li M."/>
        </authorList>
    </citation>
    <scope>NUCLEOTIDE SEQUENCE [LARGE SCALE GENOMIC DNA]</scope>
    <source>
        <strain evidence="4 5">BGMRC2036</strain>
    </source>
</reference>
<dbReference type="Proteomes" id="UP000318801">
    <property type="component" value="Unassembled WGS sequence"/>
</dbReference>
<feature type="domain" description="Mannitol dehydrogenase C-terminal" evidence="3">
    <location>
        <begin position="274"/>
        <end position="463"/>
    </location>
</feature>
<dbReference type="RefSeq" id="WP_141147649.1">
    <property type="nucleotide sequence ID" value="NZ_VHLG01000002.1"/>
</dbReference>
<organism evidence="4 5">
    <name type="scientific">Martelella alba</name>
    <dbReference type="NCBI Taxonomy" id="2590451"/>
    <lineage>
        <taxon>Bacteria</taxon>
        <taxon>Pseudomonadati</taxon>
        <taxon>Pseudomonadota</taxon>
        <taxon>Alphaproteobacteria</taxon>
        <taxon>Hyphomicrobiales</taxon>
        <taxon>Aurantimonadaceae</taxon>
        <taxon>Martelella</taxon>
    </lineage>
</organism>
<proteinExistence type="predicted"/>
<keyword evidence="1" id="KW-0560">Oxidoreductase</keyword>
<dbReference type="Pfam" id="PF08125">
    <property type="entry name" value="Mannitol_dh_C"/>
    <property type="match status" value="1"/>
</dbReference>
<dbReference type="Gene3D" id="3.40.50.720">
    <property type="entry name" value="NAD(P)-binding Rossmann-like Domain"/>
    <property type="match status" value="1"/>
</dbReference>
<dbReference type="PRINTS" id="PR00084">
    <property type="entry name" value="MTLDHDRGNASE"/>
</dbReference>
<dbReference type="InterPro" id="IPR036291">
    <property type="entry name" value="NAD(P)-bd_dom_sf"/>
</dbReference>
<comment type="caution">
    <text evidence="4">The sequence shown here is derived from an EMBL/GenBank/DDBJ whole genome shotgun (WGS) entry which is preliminary data.</text>
</comment>
<gene>
    <name evidence="4" type="ORF">FJU08_03755</name>
</gene>
<name>A0A506UH35_9HYPH</name>
<protein>
    <submittedName>
        <fullName evidence="4">Mannitol dehydrogenase family protein</fullName>
    </submittedName>
</protein>
<dbReference type="OrthoDB" id="271711at2"/>
<dbReference type="InterPro" id="IPR013118">
    <property type="entry name" value="Mannitol_DH_C"/>
</dbReference>
<evidence type="ECO:0000259" key="2">
    <source>
        <dbReference type="Pfam" id="PF01232"/>
    </source>
</evidence>
<feature type="domain" description="Mannitol dehydrogenase N-terminal" evidence="2">
    <location>
        <begin position="18"/>
        <end position="259"/>
    </location>
</feature>
<evidence type="ECO:0000313" key="4">
    <source>
        <dbReference type="EMBL" id="TPW32137.1"/>
    </source>
</evidence>
<dbReference type="InterPro" id="IPR013131">
    <property type="entry name" value="Mannitol_DH_N"/>
</dbReference>
<dbReference type="InterPro" id="IPR013328">
    <property type="entry name" value="6PGD_dom2"/>
</dbReference>
<dbReference type="PANTHER" id="PTHR43362:SF1">
    <property type="entry name" value="MANNITOL DEHYDROGENASE 2-RELATED"/>
    <property type="match status" value="1"/>
</dbReference>
<sequence>MTVQKISSGYDRAKLVPRILHFGFGAFGRAHPIVYLEDGMNRSGGDFGVIAVRLNSGAEELTALDEADGFYTVAEVDGNGVTARRVGAVIGTCHPRRDGIKALLNYFTAEKMAIVALTITEKGYCIASGALDFENKGIRADLETPEQPKTAIGVIVAGLSLRRQAGLGGLTILSCDNLPDNGQLAKTAILSFAGRLDPALAAWIGETCTFPVTMVDRIVPALDEHGRKLIQDLNDGVEDPNGIVCEPFRQWVIENHFAGDMPPYVASGAMLVEDVTPFEMMKLRMLNGSHTFLAMLGGLAGHETIAACMEDGLFRTAALTLMLAEQRPTLPDLPGVDTHAYATSLIERFSNPELKHRTAQIAWDTSQKLPQRILQSVAIHLTRGTDWKLLALAIAGWCHFLEEAADKGTKINDHLADQLLALAGDYTGAALIDRLTAIEQIFPPALAANPVFKQTVLNAYDAITDKGPRGAVEAAI</sequence>
<evidence type="ECO:0000259" key="3">
    <source>
        <dbReference type="Pfam" id="PF08125"/>
    </source>
</evidence>
<dbReference type="PANTHER" id="PTHR43362">
    <property type="entry name" value="MANNITOL DEHYDROGENASE DSF1-RELATED"/>
    <property type="match status" value="1"/>
</dbReference>
<dbReference type="InterPro" id="IPR008927">
    <property type="entry name" value="6-PGluconate_DH-like_C_sf"/>
</dbReference>
<dbReference type="Pfam" id="PF01232">
    <property type="entry name" value="Mannitol_dh"/>
    <property type="match status" value="1"/>
</dbReference>
<keyword evidence="5" id="KW-1185">Reference proteome</keyword>
<dbReference type="AlphaFoldDB" id="A0A506UH35"/>
<dbReference type="EMBL" id="VHLG01000002">
    <property type="protein sequence ID" value="TPW32137.1"/>
    <property type="molecule type" value="Genomic_DNA"/>
</dbReference>
<dbReference type="SUPFAM" id="SSF48179">
    <property type="entry name" value="6-phosphogluconate dehydrogenase C-terminal domain-like"/>
    <property type="match status" value="1"/>
</dbReference>
<evidence type="ECO:0000313" key="5">
    <source>
        <dbReference type="Proteomes" id="UP000318801"/>
    </source>
</evidence>
<dbReference type="GO" id="GO:0016616">
    <property type="term" value="F:oxidoreductase activity, acting on the CH-OH group of donors, NAD or NADP as acceptor"/>
    <property type="evidence" value="ECO:0007669"/>
    <property type="project" value="TreeGrafter"/>
</dbReference>